<evidence type="ECO:0000256" key="4">
    <source>
        <dbReference type="ARBA" id="ARBA00022989"/>
    </source>
</evidence>
<evidence type="ECO:0000313" key="8">
    <source>
        <dbReference type="Proteomes" id="UP001432322"/>
    </source>
</evidence>
<evidence type="ECO:0000256" key="6">
    <source>
        <dbReference type="RuleBase" id="RU363053"/>
    </source>
</evidence>
<evidence type="ECO:0008006" key="9">
    <source>
        <dbReference type="Google" id="ProtNLM"/>
    </source>
</evidence>
<dbReference type="PANTHER" id="PTHR11266:SF8">
    <property type="entry name" value="MPV17-LIKE PROTEIN 2"/>
    <property type="match status" value="1"/>
</dbReference>
<dbReference type="Pfam" id="PF04117">
    <property type="entry name" value="Mpv17_PMP22"/>
    <property type="match status" value="1"/>
</dbReference>
<dbReference type="GO" id="GO:0016020">
    <property type="term" value="C:membrane"/>
    <property type="evidence" value="ECO:0007669"/>
    <property type="project" value="UniProtKB-SubCell"/>
</dbReference>
<dbReference type="Proteomes" id="UP001432322">
    <property type="component" value="Unassembled WGS sequence"/>
</dbReference>
<evidence type="ECO:0000256" key="2">
    <source>
        <dbReference type="ARBA" id="ARBA00006824"/>
    </source>
</evidence>
<dbReference type="InterPro" id="IPR007248">
    <property type="entry name" value="Mpv17_PMP22"/>
</dbReference>
<dbReference type="AlphaFoldDB" id="A0AAV5VSX1"/>
<comment type="subcellular location">
    <subcellularLocation>
        <location evidence="1">Membrane</location>
        <topology evidence="1">Multi-pass membrane protein</topology>
    </subcellularLocation>
</comment>
<gene>
    <name evidence="7" type="ORF">PFISCL1PPCAC_12414</name>
</gene>
<organism evidence="7 8">
    <name type="scientific">Pristionchus fissidentatus</name>
    <dbReference type="NCBI Taxonomy" id="1538716"/>
    <lineage>
        <taxon>Eukaryota</taxon>
        <taxon>Metazoa</taxon>
        <taxon>Ecdysozoa</taxon>
        <taxon>Nematoda</taxon>
        <taxon>Chromadorea</taxon>
        <taxon>Rhabditida</taxon>
        <taxon>Rhabditina</taxon>
        <taxon>Diplogasteromorpha</taxon>
        <taxon>Diplogasteroidea</taxon>
        <taxon>Neodiplogasteridae</taxon>
        <taxon>Pristionchus</taxon>
    </lineage>
</organism>
<comment type="similarity">
    <text evidence="2 6">Belongs to the peroxisomal membrane protein PXMP2/4 family.</text>
</comment>
<dbReference type="GO" id="GO:0061668">
    <property type="term" value="P:mitochondrial ribosome assembly"/>
    <property type="evidence" value="ECO:0007669"/>
    <property type="project" value="TreeGrafter"/>
</dbReference>
<evidence type="ECO:0000256" key="5">
    <source>
        <dbReference type="ARBA" id="ARBA00023136"/>
    </source>
</evidence>
<dbReference type="PANTHER" id="PTHR11266">
    <property type="entry name" value="PEROXISOMAL MEMBRANE PROTEIN 2, PXMP2 MPV17"/>
    <property type="match status" value="1"/>
</dbReference>
<proteinExistence type="inferred from homology"/>
<keyword evidence="5" id="KW-0472">Membrane</keyword>
<evidence type="ECO:0000256" key="1">
    <source>
        <dbReference type="ARBA" id="ARBA00004141"/>
    </source>
</evidence>
<name>A0AAV5VSX1_9BILA</name>
<protein>
    <recommendedName>
        <fullName evidence="9">Mpv17-like protein</fullName>
    </recommendedName>
</protein>
<reference evidence="7" key="1">
    <citation type="submission" date="2023-10" db="EMBL/GenBank/DDBJ databases">
        <title>Genome assembly of Pristionchus species.</title>
        <authorList>
            <person name="Yoshida K."/>
            <person name="Sommer R.J."/>
        </authorList>
    </citation>
    <scope>NUCLEOTIDE SEQUENCE</scope>
    <source>
        <strain evidence="7">RS5133</strain>
    </source>
</reference>
<evidence type="ECO:0000256" key="3">
    <source>
        <dbReference type="ARBA" id="ARBA00022692"/>
    </source>
</evidence>
<keyword evidence="4" id="KW-1133">Transmembrane helix</keyword>
<keyword evidence="8" id="KW-1185">Reference proteome</keyword>
<evidence type="ECO:0000313" key="7">
    <source>
        <dbReference type="EMBL" id="GMT21117.1"/>
    </source>
</evidence>
<feature type="non-terminal residue" evidence="7">
    <location>
        <position position="1"/>
    </location>
</feature>
<sequence length="200" mass="23169">SPLTDRLLVYSIRTKNMIFAKMRRFLSTAYSPKYLLFTNVFTTSTLLGTADVVQQGINREKHPTTDWTQARRMMSLGIIYGPMSHFWYKFLESIPFKGTPWQIVFKKIFWDTLATPFFSAVVIIGLGILEGKGPKVAVREYFHKLWAILLLDCSLWPPAQVFNFAFVPVHLRVLYCNCVTLLYNIGLSWIKHNHVIMSIE</sequence>
<dbReference type="GO" id="GO:0005739">
    <property type="term" value="C:mitochondrion"/>
    <property type="evidence" value="ECO:0007669"/>
    <property type="project" value="TreeGrafter"/>
</dbReference>
<dbReference type="EMBL" id="BTSY01000003">
    <property type="protein sequence ID" value="GMT21117.1"/>
    <property type="molecule type" value="Genomic_DNA"/>
</dbReference>
<accession>A0AAV5VSX1</accession>
<keyword evidence="3" id="KW-0812">Transmembrane</keyword>
<comment type="caution">
    <text evidence="7">The sequence shown here is derived from an EMBL/GenBank/DDBJ whole genome shotgun (WGS) entry which is preliminary data.</text>
</comment>